<dbReference type="AlphaFoldDB" id="A0A7J7Y5F1"/>
<proteinExistence type="predicted"/>
<accession>A0A7J7Y5F1</accession>
<dbReference type="Proteomes" id="UP000585614">
    <property type="component" value="Unassembled WGS sequence"/>
</dbReference>
<evidence type="ECO:0000256" key="1">
    <source>
        <dbReference type="SAM" id="MobiDB-lite"/>
    </source>
</evidence>
<comment type="caution">
    <text evidence="2">The sequence shown here is derived from an EMBL/GenBank/DDBJ whole genome shotgun (WGS) entry which is preliminary data.</text>
</comment>
<evidence type="ECO:0000313" key="3">
    <source>
        <dbReference type="Proteomes" id="UP000585614"/>
    </source>
</evidence>
<name>A0A7J7Y5F1_RHIFE</name>
<protein>
    <submittedName>
        <fullName evidence="2">Uncharacterized protein</fullName>
    </submittedName>
</protein>
<reference evidence="2 3" key="1">
    <citation type="journal article" date="2020" name="Nature">
        <title>Six reference-quality genomes reveal evolution of bat adaptations.</title>
        <authorList>
            <person name="Jebb D."/>
            <person name="Huang Z."/>
            <person name="Pippel M."/>
            <person name="Hughes G.M."/>
            <person name="Lavrichenko K."/>
            <person name="Devanna P."/>
            <person name="Winkler S."/>
            <person name="Jermiin L.S."/>
            <person name="Skirmuntt E.C."/>
            <person name="Katzourakis A."/>
            <person name="Burkitt-Gray L."/>
            <person name="Ray D.A."/>
            <person name="Sullivan K.A.M."/>
            <person name="Roscito J.G."/>
            <person name="Kirilenko B.M."/>
            <person name="Davalos L.M."/>
            <person name="Corthals A.P."/>
            <person name="Power M.L."/>
            <person name="Jones G."/>
            <person name="Ransome R.D."/>
            <person name="Dechmann D.K.N."/>
            <person name="Locatelli A.G."/>
            <person name="Puechmaille S.J."/>
            <person name="Fedrigo O."/>
            <person name="Jarvis E.D."/>
            <person name="Hiller M."/>
            <person name="Vernes S.C."/>
            <person name="Myers E.W."/>
            <person name="Teeling E.C."/>
        </authorList>
    </citation>
    <scope>NUCLEOTIDE SEQUENCE [LARGE SCALE GENOMIC DNA]</scope>
    <source>
        <strain evidence="2">MRhiFer1</strain>
        <tissue evidence="2">Lung</tissue>
    </source>
</reference>
<gene>
    <name evidence="2" type="ORF">mRhiFer1_010070</name>
</gene>
<feature type="region of interest" description="Disordered" evidence="1">
    <location>
        <begin position="44"/>
        <end position="89"/>
    </location>
</feature>
<sequence>MWHRRLWAGPEGAGSGGRGPADSDRLPALGCAPRLALSLASLRHPARGSPPMTCPPSAGLPVLPAGNPGWSHESGEPWPSKSGLRSTSSCALSSPDITILGAGLGRGCRDPARSSESPRDTERTLLAAVGARRGRVLCPHCLTLQKEQLHLDGLKVDFVFSRCITA</sequence>
<organism evidence="2 3">
    <name type="scientific">Rhinolophus ferrumequinum</name>
    <name type="common">Greater horseshoe bat</name>
    <dbReference type="NCBI Taxonomy" id="59479"/>
    <lineage>
        <taxon>Eukaryota</taxon>
        <taxon>Metazoa</taxon>
        <taxon>Chordata</taxon>
        <taxon>Craniata</taxon>
        <taxon>Vertebrata</taxon>
        <taxon>Euteleostomi</taxon>
        <taxon>Mammalia</taxon>
        <taxon>Eutheria</taxon>
        <taxon>Laurasiatheria</taxon>
        <taxon>Chiroptera</taxon>
        <taxon>Yinpterochiroptera</taxon>
        <taxon>Rhinolophoidea</taxon>
        <taxon>Rhinolophidae</taxon>
        <taxon>Rhinolophinae</taxon>
        <taxon>Rhinolophus</taxon>
    </lineage>
</organism>
<feature type="region of interest" description="Disordered" evidence="1">
    <location>
        <begin position="1"/>
        <end position="25"/>
    </location>
</feature>
<dbReference type="EMBL" id="JACAGC010000007">
    <property type="protein sequence ID" value="KAF6357149.1"/>
    <property type="molecule type" value="Genomic_DNA"/>
</dbReference>
<evidence type="ECO:0000313" key="2">
    <source>
        <dbReference type="EMBL" id="KAF6357149.1"/>
    </source>
</evidence>